<dbReference type="InterPro" id="IPR004046">
    <property type="entry name" value="GST_C"/>
</dbReference>
<dbReference type="InterPro" id="IPR036249">
    <property type="entry name" value="Thioredoxin-like_sf"/>
</dbReference>
<dbReference type="PANTHER" id="PTHR43900">
    <property type="entry name" value="GLUTATHIONE S-TRANSFERASE RHO"/>
    <property type="match status" value="1"/>
</dbReference>
<dbReference type="PANTHER" id="PTHR43900:SF3">
    <property type="entry name" value="GLUTATHIONE S-TRANSFERASE RHO"/>
    <property type="match status" value="1"/>
</dbReference>
<gene>
    <name evidence="5" type="ORF">H2509_12020</name>
</gene>
<dbReference type="CDD" id="cd00299">
    <property type="entry name" value="GST_C_family"/>
    <property type="match status" value="1"/>
</dbReference>
<dbReference type="Pfam" id="PF13417">
    <property type="entry name" value="GST_N_3"/>
    <property type="match status" value="1"/>
</dbReference>
<accession>A0A839ADJ6</accession>
<dbReference type="EC" id="2.5.1.18" evidence="1"/>
<evidence type="ECO:0000313" key="5">
    <source>
        <dbReference type="EMBL" id="MBA5777850.1"/>
    </source>
</evidence>
<dbReference type="Pfam" id="PF00043">
    <property type="entry name" value="GST_C"/>
    <property type="match status" value="1"/>
</dbReference>
<evidence type="ECO:0000256" key="2">
    <source>
        <dbReference type="ARBA" id="ARBA00022679"/>
    </source>
</evidence>
<dbReference type="InterPro" id="IPR010987">
    <property type="entry name" value="Glutathione-S-Trfase_C-like"/>
</dbReference>
<dbReference type="InterPro" id="IPR036282">
    <property type="entry name" value="Glutathione-S-Trfase_C_sf"/>
</dbReference>
<dbReference type="InterPro" id="IPR004045">
    <property type="entry name" value="Glutathione_S-Trfase_N"/>
</dbReference>
<dbReference type="Proteomes" id="UP000541109">
    <property type="component" value="Unassembled WGS sequence"/>
</dbReference>
<reference evidence="5 6" key="1">
    <citation type="submission" date="2020-07" db="EMBL/GenBank/DDBJ databases">
        <title>Stappia sp., F7233, whole genome shotgun sequencing project.</title>
        <authorList>
            <person name="Jiang S."/>
            <person name="Liu Z.W."/>
            <person name="Du Z.J."/>
        </authorList>
    </citation>
    <scope>NUCLEOTIDE SEQUENCE [LARGE SCALE GENOMIC DNA]</scope>
    <source>
        <strain evidence="5 6">F7233</strain>
    </source>
</reference>
<dbReference type="SFLD" id="SFLDS00019">
    <property type="entry name" value="Glutathione_Transferase_(cytos"/>
    <property type="match status" value="1"/>
</dbReference>
<evidence type="ECO:0000259" key="4">
    <source>
        <dbReference type="PROSITE" id="PS50405"/>
    </source>
</evidence>
<keyword evidence="2 5" id="KW-0808">Transferase</keyword>
<dbReference type="InterPro" id="IPR040079">
    <property type="entry name" value="Glutathione_S-Trfase"/>
</dbReference>
<dbReference type="RefSeq" id="WP_182165596.1">
    <property type="nucleotide sequence ID" value="NZ_JACFXV010000053.1"/>
</dbReference>
<sequence length="210" mass="23429">METLEIIGIPLSSYVRAVRMAAREKGIPYTLVPEMPHSEAVERISPVGKVPVMRHGDFELAESRAIAGYIDNAFSGPSIFPREAKEAAECEKWVSLINTVVDPLCIRRYVLSYVFPKSEDGSPDRSVIDPAVEEMKPVIAMLDKALARTGYLVGDKPTFADFNLYPILYYLSLMPESRKMMEEAPNLMSHFEAMSARESARETVPPTPDS</sequence>
<dbReference type="GO" id="GO:0043295">
    <property type="term" value="F:glutathione binding"/>
    <property type="evidence" value="ECO:0007669"/>
    <property type="project" value="TreeGrafter"/>
</dbReference>
<dbReference type="PROSITE" id="PS50405">
    <property type="entry name" value="GST_CTER"/>
    <property type="match status" value="1"/>
</dbReference>
<dbReference type="GO" id="GO:0005737">
    <property type="term" value="C:cytoplasm"/>
    <property type="evidence" value="ECO:0007669"/>
    <property type="project" value="TreeGrafter"/>
</dbReference>
<dbReference type="GO" id="GO:0004364">
    <property type="term" value="F:glutathione transferase activity"/>
    <property type="evidence" value="ECO:0007669"/>
    <property type="project" value="UniProtKB-EC"/>
</dbReference>
<dbReference type="PROSITE" id="PS50404">
    <property type="entry name" value="GST_NTER"/>
    <property type="match status" value="1"/>
</dbReference>
<evidence type="ECO:0000256" key="1">
    <source>
        <dbReference type="ARBA" id="ARBA00012452"/>
    </source>
</evidence>
<dbReference type="CDD" id="cd00570">
    <property type="entry name" value="GST_N_family"/>
    <property type="match status" value="1"/>
</dbReference>
<organism evidence="5 6">
    <name type="scientific">Stappia albiluteola</name>
    <dbReference type="NCBI Taxonomy" id="2758565"/>
    <lineage>
        <taxon>Bacteria</taxon>
        <taxon>Pseudomonadati</taxon>
        <taxon>Pseudomonadota</taxon>
        <taxon>Alphaproteobacteria</taxon>
        <taxon>Hyphomicrobiales</taxon>
        <taxon>Stappiaceae</taxon>
        <taxon>Stappia</taxon>
    </lineage>
</organism>
<evidence type="ECO:0000313" key="6">
    <source>
        <dbReference type="Proteomes" id="UP000541109"/>
    </source>
</evidence>
<keyword evidence="6" id="KW-1185">Reference proteome</keyword>
<evidence type="ECO:0000259" key="3">
    <source>
        <dbReference type="PROSITE" id="PS50404"/>
    </source>
</evidence>
<feature type="domain" description="GST N-terminal" evidence="3">
    <location>
        <begin position="2"/>
        <end position="78"/>
    </location>
</feature>
<dbReference type="Gene3D" id="3.40.30.10">
    <property type="entry name" value="Glutaredoxin"/>
    <property type="match status" value="1"/>
</dbReference>
<comment type="caution">
    <text evidence="5">The sequence shown here is derived from an EMBL/GenBank/DDBJ whole genome shotgun (WGS) entry which is preliminary data.</text>
</comment>
<dbReference type="SUPFAM" id="SSF52833">
    <property type="entry name" value="Thioredoxin-like"/>
    <property type="match status" value="1"/>
</dbReference>
<dbReference type="SFLD" id="SFLDG00358">
    <property type="entry name" value="Main_(cytGST)"/>
    <property type="match status" value="1"/>
</dbReference>
<dbReference type="AlphaFoldDB" id="A0A839ADJ6"/>
<dbReference type="EMBL" id="JACFXV010000053">
    <property type="protein sequence ID" value="MBA5777850.1"/>
    <property type="molecule type" value="Genomic_DNA"/>
</dbReference>
<dbReference type="SUPFAM" id="SSF47616">
    <property type="entry name" value="GST C-terminal domain-like"/>
    <property type="match status" value="1"/>
</dbReference>
<proteinExistence type="predicted"/>
<feature type="domain" description="GST C-terminal" evidence="4">
    <location>
        <begin position="83"/>
        <end position="210"/>
    </location>
</feature>
<dbReference type="Gene3D" id="1.20.1050.10">
    <property type="match status" value="1"/>
</dbReference>
<name>A0A839ADJ6_9HYPH</name>
<protein>
    <recommendedName>
        <fullName evidence="1">glutathione transferase</fullName>
        <ecNumber evidence="1">2.5.1.18</ecNumber>
    </recommendedName>
</protein>